<dbReference type="Proteomes" id="UP001144036">
    <property type="component" value="Unassembled WGS sequence"/>
</dbReference>
<proteinExistence type="predicted"/>
<evidence type="ECO:0000313" key="3">
    <source>
        <dbReference type="Proteomes" id="UP001144036"/>
    </source>
</evidence>
<keyword evidence="3" id="KW-1185">Reference proteome</keyword>
<evidence type="ECO:0008006" key="4">
    <source>
        <dbReference type="Google" id="ProtNLM"/>
    </source>
</evidence>
<evidence type="ECO:0000256" key="1">
    <source>
        <dbReference type="SAM" id="MobiDB-lite"/>
    </source>
</evidence>
<evidence type="ECO:0000313" key="2">
    <source>
        <dbReference type="EMBL" id="MDA0634356.1"/>
    </source>
</evidence>
<sequence length="69" mass="7187">MKYGSAMLRHSSIGITSDIYTAVLPDVARAAAEAAVRLVPRKIMLKEGSETGGPPSVPQPLIPPSEEAG</sequence>
<name>A0ABT4SAX1_9ACTN</name>
<accession>A0ABT4SAX1</accession>
<comment type="caution">
    <text evidence="2">The sequence shown here is derived from an EMBL/GenBank/DDBJ whole genome shotgun (WGS) entry which is preliminary data.</text>
</comment>
<feature type="region of interest" description="Disordered" evidence="1">
    <location>
        <begin position="46"/>
        <end position="69"/>
    </location>
</feature>
<protein>
    <recommendedName>
        <fullName evidence="4">Integrase</fullName>
    </recommendedName>
</protein>
<gene>
    <name evidence="2" type="ORF">OUY22_13105</name>
</gene>
<dbReference type="RefSeq" id="WP_270155163.1">
    <property type="nucleotide sequence ID" value="NZ_JAPNNL010000040.1"/>
</dbReference>
<organism evidence="2 3">
    <name type="scientific">Nonomuraea corallina</name>
    <dbReference type="NCBI Taxonomy" id="2989783"/>
    <lineage>
        <taxon>Bacteria</taxon>
        <taxon>Bacillati</taxon>
        <taxon>Actinomycetota</taxon>
        <taxon>Actinomycetes</taxon>
        <taxon>Streptosporangiales</taxon>
        <taxon>Streptosporangiaceae</taxon>
        <taxon>Nonomuraea</taxon>
    </lineage>
</organism>
<dbReference type="EMBL" id="JAPNNL010000040">
    <property type="protein sequence ID" value="MDA0634356.1"/>
    <property type="molecule type" value="Genomic_DNA"/>
</dbReference>
<reference evidence="2" key="1">
    <citation type="submission" date="2022-11" db="EMBL/GenBank/DDBJ databases">
        <title>Nonomuraea corallina sp. nov., a new species of the genus Nonomuraea isolated from sea side sediment in Thai sea.</title>
        <authorList>
            <person name="Ngamcharungchit C."/>
            <person name="Matsumoto A."/>
            <person name="Suriyachadkun C."/>
            <person name="Panbangred W."/>
            <person name="Inahashi Y."/>
            <person name="Intra B."/>
        </authorList>
    </citation>
    <scope>NUCLEOTIDE SEQUENCE</scope>
    <source>
        <strain evidence="2">MCN248</strain>
    </source>
</reference>